<evidence type="ECO:0000313" key="3">
    <source>
        <dbReference type="EMBL" id="DAF88838.1"/>
    </source>
</evidence>
<evidence type="ECO:0000259" key="1">
    <source>
        <dbReference type="Pfam" id="PF03354"/>
    </source>
</evidence>
<name>A0A8S5U350_9CAUD</name>
<evidence type="ECO:0000259" key="2">
    <source>
        <dbReference type="Pfam" id="PF20441"/>
    </source>
</evidence>
<dbReference type="InterPro" id="IPR027417">
    <property type="entry name" value="P-loop_NTPase"/>
</dbReference>
<dbReference type="InterPro" id="IPR046462">
    <property type="entry name" value="TerL_nuclease"/>
</dbReference>
<reference evidence="3" key="1">
    <citation type="journal article" date="2021" name="Proc. Natl. Acad. Sci. U.S.A.">
        <title>A Catalog of Tens of Thousands of Viruses from Human Metagenomes Reveals Hidden Associations with Chronic Diseases.</title>
        <authorList>
            <person name="Tisza M.J."/>
            <person name="Buck C.B."/>
        </authorList>
    </citation>
    <scope>NUCLEOTIDE SEQUENCE</scope>
    <source>
        <strain evidence="3">CtFbM77</strain>
    </source>
</reference>
<sequence>MSYEDMYVTHRYAQEVVDGLRLVCKAEFLACKRHLDDLERQGTEEFPYVFDETRADRIFDWFEKYCYHVRGPFSGQLIQLQPFQYFDLGCIFGWVDKDTGARRFKTAFEFRARGNVKSTEMSGVALYGMCADAIYPPYKPELRRFESMPEVECAAVDREQAKRVWGDAKAMGEKSEKISDCLDIKKTLIRNKKTGGWLRPLSKDTKNKDSGAPCLVIVDEYHAHTSSEIVDVLKSGFGKRFQSLMVIISTAGKDAENNPCKKEYDYAMKVMNGEIINENYFAAIRELEEGDDPANPGCWVKANPILQHENAYSVNLLKEIKEDYTRAYGSGDPDKVREFLTKRCNLWQQDSEEKYLSSEQLRTWDSLAVTREQFKQLVTGRDYLVGYDLSKKIDLTACAGCCQLADGRIAVWAHGFIPEESVRFHEKKDNVPYRSWINNQWVTETSGAVVDYDVVADYVDTQALWIGKKPEEDCFDPYNATFYMIKLGEKGDRTPVEVRQNTFTLSEPTNWLRELIVSRRIVHDGSPLLTWAISNAYAYTDGNGNIKLSKKNKDDTQRIDPVAALINALSRLPKAQLQRSKYEDEGFAEW</sequence>
<dbReference type="Pfam" id="PF20441">
    <property type="entry name" value="TerL_nuclease"/>
    <property type="match status" value="1"/>
</dbReference>
<dbReference type="InterPro" id="IPR005021">
    <property type="entry name" value="Terminase_largesu-like"/>
</dbReference>
<dbReference type="PANTHER" id="PTHR41287">
    <property type="match status" value="1"/>
</dbReference>
<dbReference type="InterPro" id="IPR046461">
    <property type="entry name" value="TerL_ATPase"/>
</dbReference>
<dbReference type="GO" id="GO:0004519">
    <property type="term" value="F:endonuclease activity"/>
    <property type="evidence" value="ECO:0007669"/>
    <property type="project" value="InterPro"/>
</dbReference>
<proteinExistence type="predicted"/>
<feature type="domain" description="Terminase large subunit-like endonuclease" evidence="2">
    <location>
        <begin position="276"/>
        <end position="571"/>
    </location>
</feature>
<accession>A0A8S5U350</accession>
<organism evidence="3">
    <name type="scientific">Siphoviridae sp. ctFbM77</name>
    <dbReference type="NCBI Taxonomy" id="2825405"/>
    <lineage>
        <taxon>Viruses</taxon>
        <taxon>Duplodnaviria</taxon>
        <taxon>Heunggongvirae</taxon>
        <taxon>Uroviricota</taxon>
        <taxon>Caudoviricetes</taxon>
    </lineage>
</organism>
<dbReference type="Gene3D" id="3.40.50.300">
    <property type="entry name" value="P-loop containing nucleotide triphosphate hydrolases"/>
    <property type="match status" value="1"/>
</dbReference>
<feature type="domain" description="Terminase large subunit-like ATPase" evidence="1">
    <location>
        <begin position="82"/>
        <end position="267"/>
    </location>
</feature>
<protein>
    <submittedName>
        <fullName evidence="3">Large Terminase</fullName>
    </submittedName>
</protein>
<dbReference type="Pfam" id="PF03354">
    <property type="entry name" value="TerL_ATPase"/>
    <property type="match status" value="1"/>
</dbReference>
<dbReference type="EMBL" id="BK015997">
    <property type="protein sequence ID" value="DAF88838.1"/>
    <property type="molecule type" value="Genomic_DNA"/>
</dbReference>
<dbReference type="PANTHER" id="PTHR41287:SF1">
    <property type="entry name" value="PROTEIN YMFN"/>
    <property type="match status" value="1"/>
</dbReference>